<evidence type="ECO:0000256" key="1">
    <source>
        <dbReference type="ARBA" id="ARBA00022980"/>
    </source>
</evidence>
<evidence type="ECO:0000313" key="4">
    <source>
        <dbReference type="EMBL" id="HGQ36530.1"/>
    </source>
</evidence>
<dbReference type="GO" id="GO:0003735">
    <property type="term" value="F:structural constituent of ribosome"/>
    <property type="evidence" value="ECO:0007669"/>
    <property type="project" value="InterPro"/>
</dbReference>
<proteinExistence type="inferred from homology"/>
<evidence type="ECO:0000313" key="5">
    <source>
        <dbReference type="EMBL" id="HGQ64740.1"/>
    </source>
</evidence>
<dbReference type="InterPro" id="IPR001380">
    <property type="entry name" value="Ribosomal_eL13"/>
</dbReference>
<comment type="similarity">
    <text evidence="3">Belongs to the eukaryotic ribosomal protein eL13 family.</text>
</comment>
<reference evidence="5" key="1">
    <citation type="journal article" date="2020" name="mSystems">
        <title>Genome- and Community-Level Interaction Insights into Carbon Utilization and Element Cycling Functions of Hydrothermarchaeota in Hydrothermal Sediment.</title>
        <authorList>
            <person name="Zhou Z."/>
            <person name="Liu Y."/>
            <person name="Xu W."/>
            <person name="Pan J."/>
            <person name="Luo Z.H."/>
            <person name="Li M."/>
        </authorList>
    </citation>
    <scope>NUCLEOTIDE SEQUENCE [LARGE SCALE GENOMIC DNA]</scope>
    <source>
        <strain evidence="5">SpSt-637</strain>
        <strain evidence="4">SpSt-667</strain>
    </source>
</reference>
<gene>
    <name evidence="3" type="primary">rpl13e</name>
    <name evidence="5" type="ORF">ENU08_05790</name>
    <name evidence="4" type="ORF">ENU41_07675</name>
</gene>
<dbReference type="HAMAP" id="MF_00499">
    <property type="entry name" value="Ribosomal_eL13"/>
    <property type="match status" value="1"/>
</dbReference>
<evidence type="ECO:0000256" key="2">
    <source>
        <dbReference type="ARBA" id="ARBA00023274"/>
    </source>
</evidence>
<dbReference type="Pfam" id="PF01294">
    <property type="entry name" value="Ribosomal_L13e"/>
    <property type="match status" value="1"/>
</dbReference>
<dbReference type="EMBL" id="DTCK01000041">
    <property type="protein sequence ID" value="HGQ36530.1"/>
    <property type="molecule type" value="Genomic_DNA"/>
</dbReference>
<dbReference type="GO" id="GO:0006412">
    <property type="term" value="P:translation"/>
    <property type="evidence" value="ECO:0007669"/>
    <property type="project" value="UniProtKB-UniRule"/>
</dbReference>
<name>A0A7C4JKB1_9CREN</name>
<dbReference type="GO" id="GO:0005840">
    <property type="term" value="C:ribosome"/>
    <property type="evidence" value="ECO:0007669"/>
    <property type="project" value="UniProtKB-KW"/>
</dbReference>
<accession>A0A7C4JKB1</accession>
<comment type="caution">
    <text evidence="5">The sequence shown here is derived from an EMBL/GenBank/DDBJ whole genome shotgun (WGS) entry which is preliminary data.</text>
</comment>
<protein>
    <recommendedName>
        <fullName evidence="3">Large ribosomal subunit protein eL13</fullName>
    </recommendedName>
</protein>
<dbReference type="GO" id="GO:1990904">
    <property type="term" value="C:ribonucleoprotein complex"/>
    <property type="evidence" value="ECO:0007669"/>
    <property type="project" value="UniProtKB-KW"/>
</dbReference>
<keyword evidence="1 3" id="KW-0689">Ribosomal protein</keyword>
<keyword evidence="2 3" id="KW-0687">Ribonucleoprotein</keyword>
<dbReference type="AlphaFoldDB" id="A0A7C4JKB1"/>
<dbReference type="EMBL" id="DTBD01000050">
    <property type="protein sequence ID" value="HGQ64740.1"/>
    <property type="molecule type" value="Genomic_DNA"/>
</dbReference>
<sequence>MENEDIIIIEIPPPMIKPPKITKGRGVAASPRVGRGFSTGEIKQAGLTVQLARQFNIPLDFRRRSIHQHNVENLRKFAEKVSMLINVKKTKPAKIVQQKQEPQQKST</sequence>
<evidence type="ECO:0000256" key="3">
    <source>
        <dbReference type="HAMAP-Rule" id="MF_00499"/>
    </source>
</evidence>
<organism evidence="5">
    <name type="scientific">Ignisphaera aggregans</name>
    <dbReference type="NCBI Taxonomy" id="334771"/>
    <lineage>
        <taxon>Archaea</taxon>
        <taxon>Thermoproteota</taxon>
        <taxon>Thermoprotei</taxon>
        <taxon>Desulfurococcales</taxon>
        <taxon>Desulfurococcaceae</taxon>
        <taxon>Ignisphaera</taxon>
    </lineage>
</organism>